<evidence type="ECO:0000259" key="1">
    <source>
        <dbReference type="Pfam" id="PF13649"/>
    </source>
</evidence>
<feature type="domain" description="Methyltransferase" evidence="1">
    <location>
        <begin position="22"/>
        <end position="116"/>
    </location>
</feature>
<dbReference type="SUPFAM" id="SSF53335">
    <property type="entry name" value="S-adenosyl-L-methionine-dependent methyltransferases"/>
    <property type="match status" value="1"/>
</dbReference>
<keyword evidence="2" id="KW-0489">Methyltransferase</keyword>
<dbReference type="Gene3D" id="3.40.50.150">
    <property type="entry name" value="Vaccinia Virus protein VP39"/>
    <property type="match status" value="1"/>
</dbReference>
<reference evidence="2 3" key="1">
    <citation type="journal article" date="2019" name="Int. J. Syst. Evol. Microbiol.">
        <title>The Global Catalogue of Microorganisms (GCM) 10K type strain sequencing project: providing services to taxonomists for standard genome sequencing and annotation.</title>
        <authorList>
            <consortium name="The Broad Institute Genomics Platform"/>
            <consortium name="The Broad Institute Genome Sequencing Center for Infectious Disease"/>
            <person name="Wu L."/>
            <person name="Ma J."/>
        </authorList>
    </citation>
    <scope>NUCLEOTIDE SEQUENCE [LARGE SCALE GENOMIC DNA]</scope>
    <source>
        <strain evidence="2 3">RDMS1</strain>
    </source>
</reference>
<dbReference type="InterPro" id="IPR041698">
    <property type="entry name" value="Methyltransf_25"/>
</dbReference>
<keyword evidence="2" id="KW-0808">Transferase</keyword>
<sequence length="239" mass="25604">MDIPRTVTAALDDRPVSGARCLEAGAGVGNMTGGLLANDAARVYAVTNERDHALTTRRRVGSNVTDRLSVIEADLRSIPLSNDSVDLITAHGLCNVLAPPALSTIADELTRVAAPNCHLVINDYDPLPSDAPIRELFAIENATAELATGRPALTFHPAESLRRLFEGWGWQFNRECTLLDPVPWTANHVTAHADRVSSLGAALPDDMSKPLMAAANRFVTEIGSTSTGRMYSLALCFSD</sequence>
<accession>A0ABD5YK78</accession>
<protein>
    <submittedName>
        <fullName evidence="2">Class I SAM-dependent methyltransferase</fullName>
        <ecNumber evidence="2">2.1.1.-</ecNumber>
    </submittedName>
</protein>
<dbReference type="RefSeq" id="WP_264554838.1">
    <property type="nucleotide sequence ID" value="NZ_CP109979.1"/>
</dbReference>
<comment type="caution">
    <text evidence="2">The sequence shown here is derived from an EMBL/GenBank/DDBJ whole genome shotgun (WGS) entry which is preliminary data.</text>
</comment>
<gene>
    <name evidence="2" type="ORF">ACFQL7_07140</name>
</gene>
<dbReference type="EMBL" id="JBHTAX010000001">
    <property type="protein sequence ID" value="MFC7189650.1"/>
    <property type="molecule type" value="Genomic_DNA"/>
</dbReference>
<keyword evidence="3" id="KW-1185">Reference proteome</keyword>
<evidence type="ECO:0000313" key="3">
    <source>
        <dbReference type="Proteomes" id="UP001596417"/>
    </source>
</evidence>
<organism evidence="2 3">
    <name type="scientific">Halocatena marina</name>
    <dbReference type="NCBI Taxonomy" id="2934937"/>
    <lineage>
        <taxon>Archaea</taxon>
        <taxon>Methanobacteriati</taxon>
        <taxon>Methanobacteriota</taxon>
        <taxon>Stenosarchaea group</taxon>
        <taxon>Halobacteria</taxon>
        <taxon>Halobacteriales</taxon>
        <taxon>Natronomonadaceae</taxon>
        <taxon>Halocatena</taxon>
    </lineage>
</organism>
<name>A0ABD5YK78_9EURY</name>
<evidence type="ECO:0000313" key="2">
    <source>
        <dbReference type="EMBL" id="MFC7189650.1"/>
    </source>
</evidence>
<dbReference type="Pfam" id="PF13649">
    <property type="entry name" value="Methyltransf_25"/>
    <property type="match status" value="1"/>
</dbReference>
<dbReference type="Proteomes" id="UP001596417">
    <property type="component" value="Unassembled WGS sequence"/>
</dbReference>
<dbReference type="InterPro" id="IPR029063">
    <property type="entry name" value="SAM-dependent_MTases_sf"/>
</dbReference>
<proteinExistence type="predicted"/>
<dbReference type="CDD" id="cd02440">
    <property type="entry name" value="AdoMet_MTases"/>
    <property type="match status" value="1"/>
</dbReference>
<dbReference type="GeneID" id="76199213"/>
<dbReference type="AlphaFoldDB" id="A0ABD5YK78"/>
<dbReference type="GO" id="GO:0008168">
    <property type="term" value="F:methyltransferase activity"/>
    <property type="evidence" value="ECO:0007669"/>
    <property type="project" value="UniProtKB-KW"/>
</dbReference>
<dbReference type="EC" id="2.1.1.-" evidence="2"/>
<dbReference type="GO" id="GO:0032259">
    <property type="term" value="P:methylation"/>
    <property type="evidence" value="ECO:0007669"/>
    <property type="project" value="UniProtKB-KW"/>
</dbReference>